<dbReference type="GO" id="GO:0008840">
    <property type="term" value="F:4-hydroxy-tetrahydrodipicolinate synthase activity"/>
    <property type="evidence" value="ECO:0007669"/>
    <property type="project" value="TreeGrafter"/>
</dbReference>
<protein>
    <submittedName>
        <fullName evidence="5">Dihydrodipicolinate synthetase</fullName>
    </submittedName>
</protein>
<evidence type="ECO:0000256" key="1">
    <source>
        <dbReference type="ARBA" id="ARBA00023239"/>
    </source>
</evidence>
<proteinExistence type="inferred from homology"/>
<organism evidence="5 6">
    <name type="scientific">Caballeronia sordidicola</name>
    <name type="common">Burkholderia sordidicola</name>
    <dbReference type="NCBI Taxonomy" id="196367"/>
    <lineage>
        <taxon>Bacteria</taxon>
        <taxon>Pseudomonadati</taxon>
        <taxon>Pseudomonadota</taxon>
        <taxon>Betaproteobacteria</taxon>
        <taxon>Burkholderiales</taxon>
        <taxon>Burkholderiaceae</taxon>
        <taxon>Caballeronia</taxon>
    </lineage>
</organism>
<dbReference type="RefSeq" id="WP_244164106.1">
    <property type="nucleotide sequence ID" value="NZ_FCOC02000011.1"/>
</dbReference>
<dbReference type="CDD" id="cd00408">
    <property type="entry name" value="DHDPS-like"/>
    <property type="match status" value="1"/>
</dbReference>
<dbReference type="Gene3D" id="3.20.20.70">
    <property type="entry name" value="Aldolase class I"/>
    <property type="match status" value="1"/>
</dbReference>
<evidence type="ECO:0000256" key="3">
    <source>
        <dbReference type="PIRSR" id="PIRSR001365-1"/>
    </source>
</evidence>
<feature type="active site" description="Schiff-base intermediate with substrate" evidence="3">
    <location>
        <position position="178"/>
    </location>
</feature>
<dbReference type="Pfam" id="PF00701">
    <property type="entry name" value="DHDPS"/>
    <property type="match status" value="1"/>
</dbReference>
<comment type="similarity">
    <text evidence="2">Belongs to the DapA family.</text>
</comment>
<accession>A0A158GW96</accession>
<evidence type="ECO:0000256" key="4">
    <source>
        <dbReference type="PIRSR" id="PIRSR001365-2"/>
    </source>
</evidence>
<feature type="active site" description="Proton donor/acceptor" evidence="3">
    <location>
        <position position="148"/>
    </location>
</feature>
<dbReference type="InterPro" id="IPR013785">
    <property type="entry name" value="Aldolase_TIM"/>
</dbReference>
<reference evidence="5 6" key="1">
    <citation type="submission" date="2016-01" db="EMBL/GenBank/DDBJ databases">
        <authorList>
            <person name="Oliw E.H."/>
        </authorList>
    </citation>
    <scope>NUCLEOTIDE SEQUENCE [LARGE SCALE GENOMIC DNA]</scope>
    <source>
        <strain evidence="5">LMG 22029</strain>
    </source>
</reference>
<dbReference type="SUPFAM" id="SSF51569">
    <property type="entry name" value="Aldolase"/>
    <property type="match status" value="1"/>
</dbReference>
<keyword evidence="1 2" id="KW-0456">Lyase</keyword>
<dbReference type="InterPro" id="IPR002220">
    <property type="entry name" value="DapA-like"/>
</dbReference>
<gene>
    <name evidence="5" type="ORF">AWB64_03638</name>
</gene>
<dbReference type="EMBL" id="FCOC02000011">
    <property type="protein sequence ID" value="SAL36193.1"/>
    <property type="molecule type" value="Genomic_DNA"/>
</dbReference>
<dbReference type="PIRSF" id="PIRSF001365">
    <property type="entry name" value="DHDPS"/>
    <property type="match status" value="1"/>
</dbReference>
<dbReference type="SMART" id="SM01130">
    <property type="entry name" value="DHDPS"/>
    <property type="match status" value="1"/>
</dbReference>
<feature type="binding site" evidence="4">
    <location>
        <position position="221"/>
    </location>
    <ligand>
        <name>pyruvate</name>
        <dbReference type="ChEBI" id="CHEBI:15361"/>
    </ligand>
</feature>
<evidence type="ECO:0000313" key="6">
    <source>
        <dbReference type="Proteomes" id="UP000054893"/>
    </source>
</evidence>
<evidence type="ECO:0000256" key="2">
    <source>
        <dbReference type="PIRNR" id="PIRNR001365"/>
    </source>
</evidence>
<name>A0A158GW96_CABSO</name>
<evidence type="ECO:0000313" key="5">
    <source>
        <dbReference type="EMBL" id="SAL36193.1"/>
    </source>
</evidence>
<dbReference type="PRINTS" id="PR00146">
    <property type="entry name" value="DHPICSNTHASE"/>
</dbReference>
<dbReference type="PANTHER" id="PTHR12128:SF67">
    <property type="entry name" value="BLR3884 PROTEIN"/>
    <property type="match status" value="1"/>
</dbReference>
<sequence length="318" mass="34197">MMTSFNAELPAQPLSGVFAPALTPFDSAGKIDQRVFTAHCRWLVDAGVGLAVFGTNSEAASLSLGERQDALEELIVSGLDPRRFMPGTGTCSVKETVELTRHALGLGVSGVLMLPPFYYPDPSEDGLFSYFADVIDTVADDRLRLYLYHIPQMTGVPITLGLIERLLKRYSGTVCGLKDSSGDWSNIEATIRAFSADGFSVFPASEALLAKALPLGAVGCISATANMNPFGLARYYQSLVTAPDAHAPDEAMTLAVRRVFSSMPMIPAMKYTLSQVTASPGWADVRPPLTSLSEQDRLTLDQALKEIGFQMEGLSAFV</sequence>
<dbReference type="AlphaFoldDB" id="A0A158GW96"/>
<dbReference type="Proteomes" id="UP000054893">
    <property type="component" value="Unassembled WGS sequence"/>
</dbReference>
<dbReference type="PANTHER" id="PTHR12128">
    <property type="entry name" value="DIHYDRODIPICOLINATE SYNTHASE"/>
    <property type="match status" value="1"/>
</dbReference>